<keyword evidence="7 9" id="KW-1133">Transmembrane helix</keyword>
<keyword evidence="4" id="KW-0813">Transport</keyword>
<keyword evidence="6 9" id="KW-0812">Transmembrane</keyword>
<accession>G4ZL29</accession>
<comment type="similarity">
    <text evidence="3">Belongs to the riboflavin transporter family.</text>
</comment>
<evidence type="ECO:0000313" key="11">
    <source>
        <dbReference type="Proteomes" id="UP000002640"/>
    </source>
</evidence>
<dbReference type="OMA" id="LLACQWV"/>
<evidence type="ECO:0000313" key="10">
    <source>
        <dbReference type="EMBL" id="EGZ15251.1"/>
    </source>
</evidence>
<protein>
    <submittedName>
        <fullName evidence="10">Uncharacterized protein</fullName>
    </submittedName>
</protein>
<feature type="transmembrane region" description="Helical" evidence="9">
    <location>
        <begin position="200"/>
        <end position="218"/>
    </location>
</feature>
<dbReference type="GO" id="GO:0032217">
    <property type="term" value="F:riboflavin transmembrane transporter activity"/>
    <property type="evidence" value="ECO:0007669"/>
    <property type="project" value="InterPro"/>
</dbReference>
<evidence type="ECO:0000256" key="2">
    <source>
        <dbReference type="ARBA" id="ARBA00004651"/>
    </source>
</evidence>
<dbReference type="Proteomes" id="UP000002640">
    <property type="component" value="Unassembled WGS sequence"/>
</dbReference>
<dbReference type="InterPro" id="IPR009357">
    <property type="entry name" value="Riboflavin_transptr"/>
</dbReference>
<comment type="subcellular location">
    <subcellularLocation>
        <location evidence="2">Cell membrane</location>
        <topology evidence="2">Multi-pass membrane protein</topology>
    </subcellularLocation>
</comment>
<dbReference type="GeneID" id="20658890"/>
<dbReference type="GO" id="GO:0005886">
    <property type="term" value="C:plasma membrane"/>
    <property type="evidence" value="ECO:0007669"/>
    <property type="project" value="UniProtKB-SubCell"/>
</dbReference>
<evidence type="ECO:0000256" key="3">
    <source>
        <dbReference type="ARBA" id="ARBA00006366"/>
    </source>
</evidence>
<evidence type="ECO:0000256" key="1">
    <source>
        <dbReference type="ARBA" id="ARBA00000215"/>
    </source>
</evidence>
<dbReference type="PANTHER" id="PTHR12929">
    <property type="entry name" value="SOLUTE CARRIER FAMILY 52"/>
    <property type="match status" value="1"/>
</dbReference>
<dbReference type="AlphaFoldDB" id="G4ZL29"/>
<feature type="transmembrane region" description="Helical" evidence="9">
    <location>
        <begin position="111"/>
        <end position="131"/>
    </location>
</feature>
<keyword evidence="8 9" id="KW-0472">Membrane</keyword>
<dbReference type="STRING" id="1094619.G4ZL29"/>
<keyword evidence="11" id="KW-1185">Reference proteome</keyword>
<feature type="transmembrane region" description="Helical" evidence="9">
    <location>
        <begin position="47"/>
        <end position="71"/>
    </location>
</feature>
<dbReference type="PANTHER" id="PTHR12929:SF21">
    <property type="match status" value="1"/>
</dbReference>
<evidence type="ECO:0000256" key="7">
    <source>
        <dbReference type="ARBA" id="ARBA00022989"/>
    </source>
</evidence>
<keyword evidence="5" id="KW-1003">Cell membrane</keyword>
<evidence type="ECO:0000256" key="4">
    <source>
        <dbReference type="ARBA" id="ARBA00022448"/>
    </source>
</evidence>
<evidence type="ECO:0000256" key="5">
    <source>
        <dbReference type="ARBA" id="ARBA00022475"/>
    </source>
</evidence>
<proteinExistence type="inferred from homology"/>
<organism evidence="10 11">
    <name type="scientific">Phytophthora sojae (strain P6497)</name>
    <name type="common">Soybean stem and root rot agent</name>
    <name type="synonym">Phytophthora megasperma f. sp. glycines</name>
    <dbReference type="NCBI Taxonomy" id="1094619"/>
    <lineage>
        <taxon>Eukaryota</taxon>
        <taxon>Sar</taxon>
        <taxon>Stramenopiles</taxon>
        <taxon>Oomycota</taxon>
        <taxon>Peronosporomycetes</taxon>
        <taxon>Peronosporales</taxon>
        <taxon>Peronosporaceae</taxon>
        <taxon>Phytophthora</taxon>
    </lineage>
</organism>
<name>G4ZL29_PHYSP</name>
<dbReference type="RefSeq" id="XP_009529000.1">
    <property type="nucleotide sequence ID" value="XM_009530705.1"/>
</dbReference>
<feature type="transmembrane region" description="Helical" evidence="9">
    <location>
        <begin position="77"/>
        <end position="99"/>
    </location>
</feature>
<feature type="transmembrane region" description="Helical" evidence="9">
    <location>
        <begin position="15"/>
        <end position="35"/>
    </location>
</feature>
<comment type="catalytic activity">
    <reaction evidence="1">
        <text>riboflavin(in) = riboflavin(out)</text>
        <dbReference type="Rhea" id="RHEA:35015"/>
        <dbReference type="ChEBI" id="CHEBI:57986"/>
    </reaction>
</comment>
<dbReference type="InParanoid" id="G4ZL29"/>
<dbReference type="Pfam" id="PF06237">
    <property type="entry name" value="SLC52_ribofla_tr"/>
    <property type="match status" value="2"/>
</dbReference>
<evidence type="ECO:0000256" key="6">
    <source>
        <dbReference type="ARBA" id="ARBA00022692"/>
    </source>
</evidence>
<dbReference type="EMBL" id="JH159155">
    <property type="protein sequence ID" value="EGZ15251.1"/>
    <property type="molecule type" value="Genomic_DNA"/>
</dbReference>
<evidence type="ECO:0000256" key="8">
    <source>
        <dbReference type="ARBA" id="ARBA00023136"/>
    </source>
</evidence>
<evidence type="ECO:0000256" key="9">
    <source>
        <dbReference type="SAM" id="Phobius"/>
    </source>
</evidence>
<sequence>MLFNAQQQLLSQSSVIWWILVQGVVVAVLMSLLWGQTASVFGERHSLAMLLLTHFGGMVSTTSSVVFYPFVASFPPLFTSALATGEGLSGSLAALLGIVQDPGGALRFSVSAFYLICGAIMCFSLAAFAFLQCHPWAEEVKASEEKAVATDREAEENSLLSQSSCGSCPSSTSASTMTFASPTSPQSAETMSGAAVFRQVWPLLACQWVLAAFSFGWLPSTMPYVYKKFAVQDAEAATARFQTTASIAALVLSPLASVVTT</sequence>
<gene>
    <name evidence="10" type="ORF">PHYSODRAFT_508634</name>
</gene>
<reference evidence="10 11" key="1">
    <citation type="journal article" date="2006" name="Science">
        <title>Phytophthora genome sequences uncover evolutionary origins and mechanisms of pathogenesis.</title>
        <authorList>
            <person name="Tyler B.M."/>
            <person name="Tripathy S."/>
            <person name="Zhang X."/>
            <person name="Dehal P."/>
            <person name="Jiang R.H."/>
            <person name="Aerts A."/>
            <person name="Arredondo F.D."/>
            <person name="Baxter L."/>
            <person name="Bensasson D."/>
            <person name="Beynon J.L."/>
            <person name="Chapman J."/>
            <person name="Damasceno C.M."/>
            <person name="Dorrance A.E."/>
            <person name="Dou D."/>
            <person name="Dickerman A.W."/>
            <person name="Dubchak I.L."/>
            <person name="Garbelotto M."/>
            <person name="Gijzen M."/>
            <person name="Gordon S.G."/>
            <person name="Govers F."/>
            <person name="Grunwald N.J."/>
            <person name="Huang W."/>
            <person name="Ivors K.L."/>
            <person name="Jones R.W."/>
            <person name="Kamoun S."/>
            <person name="Krampis K."/>
            <person name="Lamour K.H."/>
            <person name="Lee M.K."/>
            <person name="McDonald W.H."/>
            <person name="Medina M."/>
            <person name="Meijer H.J."/>
            <person name="Nordberg E.K."/>
            <person name="Maclean D.J."/>
            <person name="Ospina-Giraldo M.D."/>
            <person name="Morris P.F."/>
            <person name="Phuntumart V."/>
            <person name="Putnam N.H."/>
            <person name="Rash S."/>
            <person name="Rose J.K."/>
            <person name="Sakihama Y."/>
            <person name="Salamov A.A."/>
            <person name="Savidor A."/>
            <person name="Scheuring C.F."/>
            <person name="Smith B.M."/>
            <person name="Sobral B.W."/>
            <person name="Terry A."/>
            <person name="Torto-Alalibo T.A."/>
            <person name="Win J."/>
            <person name="Xu Z."/>
            <person name="Zhang H."/>
            <person name="Grigoriev I.V."/>
            <person name="Rokhsar D.S."/>
            <person name="Boore J.L."/>
        </authorList>
    </citation>
    <scope>NUCLEOTIDE SEQUENCE [LARGE SCALE GENOMIC DNA]</scope>
    <source>
        <strain evidence="10 11">P6497</strain>
    </source>
</reference>
<dbReference type="KEGG" id="psoj:PHYSODRAFT_508634"/>